<dbReference type="PANTHER" id="PTHR43744:SF12">
    <property type="entry name" value="ABC TRANSPORTER PERMEASE PROTEIN MG189-RELATED"/>
    <property type="match status" value="1"/>
</dbReference>
<proteinExistence type="inferred from homology"/>
<keyword evidence="5 7" id="KW-1133">Transmembrane helix</keyword>
<dbReference type="PROSITE" id="PS50928">
    <property type="entry name" value="ABC_TM1"/>
    <property type="match status" value="1"/>
</dbReference>
<dbReference type="CDD" id="cd06261">
    <property type="entry name" value="TM_PBP2"/>
    <property type="match status" value="1"/>
</dbReference>
<feature type="transmembrane region" description="Helical" evidence="7">
    <location>
        <begin position="224"/>
        <end position="246"/>
    </location>
</feature>
<dbReference type="InterPro" id="IPR035906">
    <property type="entry name" value="MetI-like_sf"/>
</dbReference>
<dbReference type="GO" id="GO:0055085">
    <property type="term" value="P:transmembrane transport"/>
    <property type="evidence" value="ECO:0007669"/>
    <property type="project" value="InterPro"/>
</dbReference>
<feature type="transmembrane region" description="Helical" evidence="7">
    <location>
        <begin position="184"/>
        <end position="203"/>
    </location>
</feature>
<feature type="transmembrane region" description="Helical" evidence="7">
    <location>
        <begin position="281"/>
        <end position="302"/>
    </location>
</feature>
<feature type="transmembrane region" description="Helical" evidence="7">
    <location>
        <begin position="148"/>
        <end position="172"/>
    </location>
</feature>
<name>A0A2T0Q079_9ACTN</name>
<comment type="caution">
    <text evidence="10">The sequence shown here is derived from an EMBL/GenBank/DDBJ whole genome shotgun (WGS) entry which is preliminary data.</text>
</comment>
<evidence type="ECO:0000259" key="9">
    <source>
        <dbReference type="PROSITE" id="PS50928"/>
    </source>
</evidence>
<evidence type="ECO:0000256" key="2">
    <source>
        <dbReference type="ARBA" id="ARBA00022448"/>
    </source>
</evidence>
<feature type="domain" description="ABC transmembrane type-1" evidence="9">
    <location>
        <begin position="113"/>
        <end position="302"/>
    </location>
</feature>
<comment type="similarity">
    <text evidence="7">Belongs to the binding-protein-dependent transport system permease family.</text>
</comment>
<keyword evidence="11" id="KW-1185">Reference proteome</keyword>
<evidence type="ECO:0000256" key="3">
    <source>
        <dbReference type="ARBA" id="ARBA00022475"/>
    </source>
</evidence>
<evidence type="ECO:0000256" key="8">
    <source>
        <dbReference type="SAM" id="MobiDB-lite"/>
    </source>
</evidence>
<accession>A0A2T0Q079</accession>
<evidence type="ECO:0000313" key="10">
    <source>
        <dbReference type="EMBL" id="PRX97197.1"/>
    </source>
</evidence>
<keyword evidence="4 7" id="KW-0812">Transmembrane</keyword>
<evidence type="ECO:0000313" key="11">
    <source>
        <dbReference type="Proteomes" id="UP000237846"/>
    </source>
</evidence>
<dbReference type="EMBL" id="PVZC01000006">
    <property type="protein sequence ID" value="PRX97197.1"/>
    <property type="molecule type" value="Genomic_DNA"/>
</dbReference>
<dbReference type="Pfam" id="PF00528">
    <property type="entry name" value="BPD_transp_1"/>
    <property type="match status" value="1"/>
</dbReference>
<dbReference type="InterPro" id="IPR000515">
    <property type="entry name" value="MetI-like"/>
</dbReference>
<feature type="compositionally biased region" description="Basic residues" evidence="8">
    <location>
        <begin position="24"/>
        <end position="40"/>
    </location>
</feature>
<organism evidence="10 11">
    <name type="scientific">Allonocardiopsis opalescens</name>
    <dbReference type="NCBI Taxonomy" id="1144618"/>
    <lineage>
        <taxon>Bacteria</taxon>
        <taxon>Bacillati</taxon>
        <taxon>Actinomycetota</taxon>
        <taxon>Actinomycetes</taxon>
        <taxon>Streptosporangiales</taxon>
        <taxon>Allonocardiopsis</taxon>
    </lineage>
</organism>
<protein>
    <submittedName>
        <fullName evidence="10">Cellobiose ABC transporter membrane protein</fullName>
    </submittedName>
</protein>
<comment type="subcellular location">
    <subcellularLocation>
        <location evidence="1 7">Cell membrane</location>
        <topology evidence="1 7">Multi-pass membrane protein</topology>
    </subcellularLocation>
</comment>
<gene>
    <name evidence="10" type="ORF">CLV72_106233</name>
</gene>
<reference evidence="10 11" key="1">
    <citation type="submission" date="2018-03" db="EMBL/GenBank/DDBJ databases">
        <title>Genomic Encyclopedia of Archaeal and Bacterial Type Strains, Phase II (KMG-II): from individual species to whole genera.</title>
        <authorList>
            <person name="Goeker M."/>
        </authorList>
    </citation>
    <scope>NUCLEOTIDE SEQUENCE [LARGE SCALE GENOMIC DNA]</scope>
    <source>
        <strain evidence="10 11">DSM 45601</strain>
    </source>
</reference>
<sequence length="317" mass="35017">MATIPGVPGTTARPRPDRPGAPRRSQRDRRRRGPMGRAARRLSTMRDATPLTYFALIFTALLSAFPIYWMFVVATRGNDVIAMRPPPIFPGANFVENTGRLFANPEANFTLGLINSLVAATVVAFSMILFCSLAGFALAKLPFRGRNAVLVLIILTMSVPVQMGLIPMYIVMNQLGWVNQLQAIIVPFMVTGFGVFMMRQYALQAIPDELIEAARVDGCSTFRIYWSVVLPALRPAMVVLALLSFMQSWNDFIWPLAVLTAENPTVQMSIRQLANAYFNDYALMFTGATFATVPLIIVFIIFGRQLIGGIMEGAIKA</sequence>
<dbReference type="RefSeq" id="WP_425428093.1">
    <property type="nucleotide sequence ID" value="NZ_PVZC01000006.1"/>
</dbReference>
<feature type="transmembrane region" description="Helical" evidence="7">
    <location>
        <begin position="51"/>
        <end position="71"/>
    </location>
</feature>
<keyword evidence="3" id="KW-1003">Cell membrane</keyword>
<feature type="region of interest" description="Disordered" evidence="8">
    <location>
        <begin position="1"/>
        <end position="41"/>
    </location>
</feature>
<dbReference type="GO" id="GO:0005886">
    <property type="term" value="C:plasma membrane"/>
    <property type="evidence" value="ECO:0007669"/>
    <property type="project" value="UniProtKB-SubCell"/>
</dbReference>
<dbReference type="Proteomes" id="UP000237846">
    <property type="component" value="Unassembled WGS sequence"/>
</dbReference>
<dbReference type="PANTHER" id="PTHR43744">
    <property type="entry name" value="ABC TRANSPORTER PERMEASE PROTEIN MG189-RELATED-RELATED"/>
    <property type="match status" value="1"/>
</dbReference>
<keyword evidence="6 7" id="KW-0472">Membrane</keyword>
<dbReference type="SUPFAM" id="SSF161098">
    <property type="entry name" value="MetI-like"/>
    <property type="match status" value="1"/>
</dbReference>
<feature type="transmembrane region" description="Helical" evidence="7">
    <location>
        <begin position="113"/>
        <end position="136"/>
    </location>
</feature>
<evidence type="ECO:0000256" key="5">
    <source>
        <dbReference type="ARBA" id="ARBA00022989"/>
    </source>
</evidence>
<evidence type="ECO:0000256" key="4">
    <source>
        <dbReference type="ARBA" id="ARBA00022692"/>
    </source>
</evidence>
<dbReference type="Gene3D" id="1.10.3720.10">
    <property type="entry name" value="MetI-like"/>
    <property type="match status" value="1"/>
</dbReference>
<keyword evidence="2 7" id="KW-0813">Transport</keyword>
<dbReference type="AlphaFoldDB" id="A0A2T0Q079"/>
<evidence type="ECO:0000256" key="1">
    <source>
        <dbReference type="ARBA" id="ARBA00004651"/>
    </source>
</evidence>
<evidence type="ECO:0000256" key="7">
    <source>
        <dbReference type="RuleBase" id="RU363032"/>
    </source>
</evidence>
<evidence type="ECO:0000256" key="6">
    <source>
        <dbReference type="ARBA" id="ARBA00023136"/>
    </source>
</evidence>